<feature type="signal peptide" evidence="1">
    <location>
        <begin position="1"/>
        <end position="20"/>
    </location>
</feature>
<dbReference type="GO" id="GO:0003824">
    <property type="term" value="F:catalytic activity"/>
    <property type="evidence" value="ECO:0007669"/>
    <property type="project" value="UniProtKB-ARBA"/>
</dbReference>
<gene>
    <name evidence="2" type="ORF">EJ04DRAFT_566635</name>
</gene>
<name>A0A9P4QSN4_9PLEO</name>
<accession>A0A9P4QSN4</accession>
<dbReference type="OrthoDB" id="3534988at2759"/>
<keyword evidence="1" id="KW-0732">Signal</keyword>
<dbReference type="Gene3D" id="1.50.10.10">
    <property type="match status" value="1"/>
</dbReference>
<protein>
    <recommendedName>
        <fullName evidence="4">Six-hairpin glycosidase-like protein</fullName>
    </recommendedName>
</protein>
<dbReference type="InterPro" id="IPR008928">
    <property type="entry name" value="6-hairpin_glycosidase_sf"/>
</dbReference>
<proteinExistence type="predicted"/>
<feature type="chain" id="PRO_5040231656" description="Six-hairpin glycosidase-like protein" evidence="1">
    <location>
        <begin position="21"/>
        <end position="699"/>
    </location>
</feature>
<dbReference type="GO" id="GO:0005975">
    <property type="term" value="P:carbohydrate metabolic process"/>
    <property type="evidence" value="ECO:0007669"/>
    <property type="project" value="InterPro"/>
</dbReference>
<evidence type="ECO:0000256" key="1">
    <source>
        <dbReference type="SAM" id="SignalP"/>
    </source>
</evidence>
<dbReference type="Proteomes" id="UP000799444">
    <property type="component" value="Unassembled WGS sequence"/>
</dbReference>
<evidence type="ECO:0008006" key="4">
    <source>
        <dbReference type="Google" id="ProtNLM"/>
    </source>
</evidence>
<comment type="caution">
    <text evidence="2">The sequence shown here is derived from an EMBL/GenBank/DDBJ whole genome shotgun (WGS) entry which is preliminary data.</text>
</comment>
<dbReference type="InterPro" id="IPR012341">
    <property type="entry name" value="6hp_glycosidase-like_sf"/>
</dbReference>
<reference evidence="2" key="1">
    <citation type="journal article" date="2020" name="Stud. Mycol.">
        <title>101 Dothideomycetes genomes: a test case for predicting lifestyles and emergence of pathogens.</title>
        <authorList>
            <person name="Haridas S."/>
            <person name="Albert R."/>
            <person name="Binder M."/>
            <person name="Bloem J."/>
            <person name="Labutti K."/>
            <person name="Salamov A."/>
            <person name="Andreopoulos B."/>
            <person name="Baker S."/>
            <person name="Barry K."/>
            <person name="Bills G."/>
            <person name="Bluhm B."/>
            <person name="Cannon C."/>
            <person name="Castanera R."/>
            <person name="Culley D."/>
            <person name="Daum C."/>
            <person name="Ezra D."/>
            <person name="Gonzalez J."/>
            <person name="Henrissat B."/>
            <person name="Kuo A."/>
            <person name="Liang C."/>
            <person name="Lipzen A."/>
            <person name="Lutzoni F."/>
            <person name="Magnuson J."/>
            <person name="Mondo S."/>
            <person name="Nolan M."/>
            <person name="Ohm R."/>
            <person name="Pangilinan J."/>
            <person name="Park H.-J."/>
            <person name="Ramirez L."/>
            <person name="Alfaro M."/>
            <person name="Sun H."/>
            <person name="Tritt A."/>
            <person name="Yoshinaga Y."/>
            <person name="Zwiers L.-H."/>
            <person name="Turgeon B."/>
            <person name="Goodwin S."/>
            <person name="Spatafora J."/>
            <person name="Crous P."/>
            <person name="Grigoriev I."/>
        </authorList>
    </citation>
    <scope>NUCLEOTIDE SEQUENCE</scope>
    <source>
        <strain evidence="2">CBS 125425</strain>
    </source>
</reference>
<dbReference type="EMBL" id="ML996190">
    <property type="protein sequence ID" value="KAF2731735.1"/>
    <property type="molecule type" value="Genomic_DNA"/>
</dbReference>
<dbReference type="AlphaFoldDB" id="A0A9P4QSN4"/>
<evidence type="ECO:0000313" key="3">
    <source>
        <dbReference type="Proteomes" id="UP000799444"/>
    </source>
</evidence>
<evidence type="ECO:0000313" key="2">
    <source>
        <dbReference type="EMBL" id="KAF2731735.1"/>
    </source>
</evidence>
<dbReference type="SUPFAM" id="SSF48208">
    <property type="entry name" value="Six-hairpin glycosidases"/>
    <property type="match status" value="1"/>
</dbReference>
<keyword evidence="3" id="KW-1185">Reference proteome</keyword>
<organism evidence="2 3">
    <name type="scientific">Polyplosphaeria fusca</name>
    <dbReference type="NCBI Taxonomy" id="682080"/>
    <lineage>
        <taxon>Eukaryota</taxon>
        <taxon>Fungi</taxon>
        <taxon>Dikarya</taxon>
        <taxon>Ascomycota</taxon>
        <taxon>Pezizomycotina</taxon>
        <taxon>Dothideomycetes</taxon>
        <taxon>Pleosporomycetidae</taxon>
        <taxon>Pleosporales</taxon>
        <taxon>Tetraplosphaeriaceae</taxon>
        <taxon>Polyplosphaeria</taxon>
    </lineage>
</organism>
<sequence length="699" mass="78459">MLLHLPWSVGFLVLATLSEAKIDRRSIVQQFSLHLNKSDPYSPIQVGNGNFAFGVDITGLQTFIPHNTLSSWGWHNSSLPTTANQTSVVDFTGQDWWTHDRLVNYAQPNPDEKEISQWMIANPHRINLGRVGLWFKGRNVTENMLKKKNQTLDLWTGSVESQFSLDDEEVRIITVASPETDTVAVEIRSKLLDVGSLGVFFDFPYASGKNKFDAPFVGVWNATANHTTTLEAGSRGAIISHELDATNYLVSVDWDVDAVITRPDQNTHRYVLEPSEASGGRFSFTATFAQSSLENIASAADIKEIASQWWQNYWSSGAFISLPIAQNNSAWELQRRIILSQYLLAVNGAGRDPPQESGLVNNGWYGKFHLEMVFWHLAHWTLWNKWSLYDRSIGVYERFLSTSLERAQKQGYKGARLGKMSDPTGRSAPGEINSLLIWQQPHPMYFAEMEYRKSPTEATLKKWDHVLTAVADFMASYAFFNASTQVYDLGPPLYPVSENTHPNQTINPTFELAYWRFGLDIASKWRTRQGNPVPSQWTHVRDNLAPLPVENGVYMLYEGVKDMWSTPELAEDHPGLLGLYGWLPPDERLDLATFNTTVDRVYRAWNFTYSYGWDFPLLALTAARMGDAERAVGWLLDADNKFDGLGMPVGGARVATPYFPASAGLLLAVGMMAGGWDGLNGPVFPAGWNVEVEGFSRAM</sequence>